<dbReference type="AlphaFoldDB" id="A0A2A3EHY9"/>
<protein>
    <submittedName>
        <fullName evidence="1">Uncharacterized protein</fullName>
    </submittedName>
</protein>
<accession>A0A2A3EHY9</accession>
<reference evidence="1 2" key="1">
    <citation type="submission" date="2014-07" db="EMBL/GenBank/DDBJ databases">
        <title>Genomic and transcriptomic analysis on Apis cerana provide comprehensive insights into honey bee biology.</title>
        <authorList>
            <person name="Diao Q."/>
            <person name="Sun L."/>
            <person name="Zheng H."/>
            <person name="Zheng H."/>
            <person name="Xu S."/>
            <person name="Wang S."/>
            <person name="Zeng Z."/>
            <person name="Hu F."/>
            <person name="Su S."/>
            <person name="Wu J."/>
        </authorList>
    </citation>
    <scope>NUCLEOTIDE SEQUENCE [LARGE SCALE GENOMIC DNA]</scope>
    <source>
        <tissue evidence="1">Pupae without intestine</tissue>
    </source>
</reference>
<proteinExistence type="predicted"/>
<name>A0A2A3EHY9_APICC</name>
<dbReference type="EMBL" id="KZ288239">
    <property type="protein sequence ID" value="PBC31318.1"/>
    <property type="molecule type" value="Genomic_DNA"/>
</dbReference>
<organism evidence="1 2">
    <name type="scientific">Apis cerana cerana</name>
    <name type="common">Oriental honeybee</name>
    <dbReference type="NCBI Taxonomy" id="94128"/>
    <lineage>
        <taxon>Eukaryota</taxon>
        <taxon>Metazoa</taxon>
        <taxon>Ecdysozoa</taxon>
        <taxon>Arthropoda</taxon>
        <taxon>Hexapoda</taxon>
        <taxon>Insecta</taxon>
        <taxon>Pterygota</taxon>
        <taxon>Neoptera</taxon>
        <taxon>Endopterygota</taxon>
        <taxon>Hymenoptera</taxon>
        <taxon>Apocrita</taxon>
        <taxon>Aculeata</taxon>
        <taxon>Apoidea</taxon>
        <taxon>Anthophila</taxon>
        <taxon>Apidae</taxon>
        <taxon>Apis</taxon>
    </lineage>
</organism>
<sequence>MFITVPIHDHNADCSRGSCEDAMTLKGDTVFENQSSPFVEEWLDTIEPVLDELVRERILPASWTSRGPVVGEQKGEKEIGDIPNWTLRKMTNRSSRCWSSCSSSIIEFFRERIL</sequence>
<gene>
    <name evidence="1" type="ORF">APICC_05942</name>
</gene>
<keyword evidence="2" id="KW-1185">Reference proteome</keyword>
<evidence type="ECO:0000313" key="2">
    <source>
        <dbReference type="Proteomes" id="UP000242457"/>
    </source>
</evidence>
<dbReference type="Proteomes" id="UP000242457">
    <property type="component" value="Unassembled WGS sequence"/>
</dbReference>
<evidence type="ECO:0000313" key="1">
    <source>
        <dbReference type="EMBL" id="PBC31318.1"/>
    </source>
</evidence>